<dbReference type="GO" id="GO:0000976">
    <property type="term" value="F:transcription cis-regulatory region binding"/>
    <property type="evidence" value="ECO:0007669"/>
    <property type="project" value="TreeGrafter"/>
</dbReference>
<evidence type="ECO:0000256" key="1">
    <source>
        <dbReference type="ARBA" id="ARBA00023015"/>
    </source>
</evidence>
<dbReference type="InterPro" id="IPR009057">
    <property type="entry name" value="Homeodomain-like_sf"/>
</dbReference>
<comment type="caution">
    <text evidence="6">The sequence shown here is derived from an EMBL/GenBank/DDBJ whole genome shotgun (WGS) entry which is preliminary data.</text>
</comment>
<feature type="DNA-binding region" description="H-T-H motif" evidence="4">
    <location>
        <begin position="39"/>
        <end position="58"/>
    </location>
</feature>
<dbReference type="InterPro" id="IPR001647">
    <property type="entry name" value="HTH_TetR"/>
</dbReference>
<dbReference type="InterPro" id="IPR025996">
    <property type="entry name" value="MT1864/Rv1816-like_C"/>
</dbReference>
<keyword evidence="1" id="KW-0805">Transcription regulation</keyword>
<evidence type="ECO:0000256" key="4">
    <source>
        <dbReference type="PROSITE-ProRule" id="PRU00335"/>
    </source>
</evidence>
<dbReference type="SUPFAM" id="SSF46689">
    <property type="entry name" value="Homeodomain-like"/>
    <property type="match status" value="1"/>
</dbReference>
<dbReference type="PANTHER" id="PTHR30055:SF243">
    <property type="entry name" value="HTH-TYPE TRANSCRIPTIONAL REGULATOR RV1816"/>
    <property type="match status" value="1"/>
</dbReference>
<dbReference type="SUPFAM" id="SSF48498">
    <property type="entry name" value="Tetracyclin repressor-like, C-terminal domain"/>
    <property type="match status" value="1"/>
</dbReference>
<dbReference type="PROSITE" id="PS50977">
    <property type="entry name" value="HTH_TETR_2"/>
    <property type="match status" value="1"/>
</dbReference>
<keyword evidence="3" id="KW-0804">Transcription</keyword>
<dbReference type="Pfam" id="PF13305">
    <property type="entry name" value="TetR_C_33"/>
    <property type="match status" value="1"/>
</dbReference>
<dbReference type="Proteomes" id="UP000035065">
    <property type="component" value="Unassembled WGS sequence"/>
</dbReference>
<gene>
    <name evidence="6" type="ORF">SCNU_00845</name>
</gene>
<dbReference type="EMBL" id="AEUD01000001">
    <property type="protein sequence ID" value="EGD56881.1"/>
    <property type="molecule type" value="Genomic_DNA"/>
</dbReference>
<sequence>MSDDNQATGPRARNRAAVESRLRTVGHRHLAEHGAAGLSLRAVARDMEITPSALYRYVRDRDALLTLLIVDAYTDLADSIDAAVARHRSGRTRFTAFAGALRDWALANPSEYALLYGSPVPGYRAPREQTNPAGERPLIALASILTDAGSAPDVAGTDPRVQSAAARALGLLSDDPAVPAGADAAVLARGIAVWNLLLGSITSELFEQLGPVTDDPATLYAGVVDLGAALLFG</sequence>
<evidence type="ECO:0000313" key="7">
    <source>
        <dbReference type="Proteomes" id="UP000035065"/>
    </source>
</evidence>
<protein>
    <submittedName>
        <fullName evidence="6">Tetr family transcriptional regulator</fullName>
    </submittedName>
</protein>
<keyword evidence="2 4" id="KW-0238">DNA-binding</keyword>
<dbReference type="Gene3D" id="1.10.357.10">
    <property type="entry name" value="Tetracycline Repressor, domain 2"/>
    <property type="match status" value="1"/>
</dbReference>
<dbReference type="eggNOG" id="COG1309">
    <property type="taxonomic scope" value="Bacteria"/>
</dbReference>
<reference evidence="6 7" key="1">
    <citation type="journal article" date="2011" name="J. Bacteriol.">
        <title>Draft Genome Sequence of Gordonia neofelifaecis NRRL B-59395, a Cholesterol-Degrading Actinomycete.</title>
        <authorList>
            <person name="Ge F."/>
            <person name="Li W."/>
            <person name="Chen G."/>
            <person name="Liu Y."/>
            <person name="Zhang G."/>
            <person name="Yong B."/>
            <person name="Wang Q."/>
            <person name="Wang N."/>
            <person name="Huang Z."/>
            <person name="Li W."/>
            <person name="Wang J."/>
            <person name="Wu C."/>
            <person name="Xie Q."/>
            <person name="Liu G."/>
        </authorList>
    </citation>
    <scope>NUCLEOTIDE SEQUENCE [LARGE SCALE GENOMIC DNA]</scope>
    <source>
        <strain evidence="6 7">NRRL B-59395</strain>
    </source>
</reference>
<keyword evidence="7" id="KW-1185">Reference proteome</keyword>
<accession>F1YEP8</accession>
<name>F1YEP8_9ACTN</name>
<dbReference type="AlphaFoldDB" id="F1YEP8"/>
<feature type="domain" description="HTH tetR-type" evidence="5">
    <location>
        <begin position="16"/>
        <end position="76"/>
    </location>
</feature>
<dbReference type="InterPro" id="IPR036271">
    <property type="entry name" value="Tet_transcr_reg_TetR-rel_C_sf"/>
</dbReference>
<evidence type="ECO:0000256" key="2">
    <source>
        <dbReference type="ARBA" id="ARBA00023125"/>
    </source>
</evidence>
<dbReference type="InterPro" id="IPR050109">
    <property type="entry name" value="HTH-type_TetR-like_transc_reg"/>
</dbReference>
<evidence type="ECO:0000313" key="6">
    <source>
        <dbReference type="EMBL" id="EGD56881.1"/>
    </source>
</evidence>
<organism evidence="6 7">
    <name type="scientific">Gordonia neofelifaecis NRRL B-59395</name>
    <dbReference type="NCBI Taxonomy" id="644548"/>
    <lineage>
        <taxon>Bacteria</taxon>
        <taxon>Bacillati</taxon>
        <taxon>Actinomycetota</taxon>
        <taxon>Actinomycetes</taxon>
        <taxon>Mycobacteriales</taxon>
        <taxon>Gordoniaceae</taxon>
        <taxon>Gordonia</taxon>
    </lineage>
</organism>
<proteinExistence type="predicted"/>
<dbReference type="STRING" id="644548.SCNU_00845"/>
<evidence type="ECO:0000256" key="3">
    <source>
        <dbReference type="ARBA" id="ARBA00023163"/>
    </source>
</evidence>
<evidence type="ECO:0000259" key="5">
    <source>
        <dbReference type="PROSITE" id="PS50977"/>
    </source>
</evidence>
<dbReference type="PANTHER" id="PTHR30055">
    <property type="entry name" value="HTH-TYPE TRANSCRIPTIONAL REGULATOR RUTR"/>
    <property type="match status" value="1"/>
</dbReference>
<dbReference type="RefSeq" id="WP_009677446.1">
    <property type="nucleotide sequence ID" value="NZ_AEUD01000001.1"/>
</dbReference>
<dbReference type="OrthoDB" id="3210322at2"/>
<dbReference type="GO" id="GO:0003700">
    <property type="term" value="F:DNA-binding transcription factor activity"/>
    <property type="evidence" value="ECO:0007669"/>
    <property type="project" value="TreeGrafter"/>
</dbReference>